<evidence type="ECO:0000256" key="6">
    <source>
        <dbReference type="ARBA" id="ARBA00023069"/>
    </source>
</evidence>
<dbReference type="Proteomes" id="UP001153269">
    <property type="component" value="Unassembled WGS sequence"/>
</dbReference>
<evidence type="ECO:0000256" key="3">
    <source>
        <dbReference type="ARBA" id="ARBA00013738"/>
    </source>
</evidence>
<dbReference type="AlphaFoldDB" id="A0A9N7U8C1"/>
<evidence type="ECO:0000256" key="9">
    <source>
        <dbReference type="ARBA" id="ARBA00032183"/>
    </source>
</evidence>
<accession>A0A9N7U8C1</accession>
<dbReference type="InterPro" id="IPR042618">
    <property type="entry name" value="IQCG"/>
</dbReference>
<evidence type="ECO:0000313" key="13">
    <source>
        <dbReference type="Proteomes" id="UP001153269"/>
    </source>
</evidence>
<keyword evidence="8" id="KW-0966">Cell projection</keyword>
<evidence type="ECO:0000256" key="8">
    <source>
        <dbReference type="ARBA" id="ARBA00023273"/>
    </source>
</evidence>
<dbReference type="Pfam" id="PF00612">
    <property type="entry name" value="IQ"/>
    <property type="match status" value="1"/>
</dbReference>
<comment type="caution">
    <text evidence="12">The sequence shown here is derived from an EMBL/GenBank/DDBJ whole genome shotgun (WGS) entry which is preliminary data.</text>
</comment>
<comment type="subcellular location">
    <subcellularLocation>
        <location evidence="1">Cytoplasm</location>
        <location evidence="1">Cytoskeleton</location>
        <location evidence="1">Flagellum axoneme</location>
    </subcellularLocation>
</comment>
<dbReference type="PANTHER" id="PTHR14871">
    <property type="entry name" value="DYNEIN REGULATORY COMPLEX PROTEIN 9"/>
    <property type="match status" value="1"/>
</dbReference>
<dbReference type="InterPro" id="IPR000048">
    <property type="entry name" value="IQ_motif_EF-hand-BS"/>
</dbReference>
<evidence type="ECO:0000256" key="10">
    <source>
        <dbReference type="SAM" id="Coils"/>
    </source>
</evidence>
<evidence type="ECO:0000256" key="5">
    <source>
        <dbReference type="ARBA" id="ARBA00022846"/>
    </source>
</evidence>
<proteinExistence type="inferred from homology"/>
<comment type="similarity">
    <text evidence="2">Belongs to the DRC9 family.</text>
</comment>
<evidence type="ECO:0000313" key="12">
    <source>
        <dbReference type="EMBL" id="CAB1426250.1"/>
    </source>
</evidence>
<sequence length="315" mass="37475">MQSLRVAAVLEDCSDQLDILGHILTVQISRVQGTGAAQEIAKLTKLRRDCQYIKQHTFKLQSELEERHSYTSLLQVVDEEEQRKKAEKMRREGKRELEHKKLTLQRQQKELQQKIEKNEDLCRNSAGLRRQMDEQSLQAANWREIVEKDAELQLQQAQKRKIKGEKMLEEELEEQLEMLQKQQQEDMRVHERLNNYQQRLNQSLQLQLQQLQQRTELMLQDKQGQLNNVCRKRTVNLDKLSEMRRRFREMEELVMEDRLEQEKLLQQEAEDKAATKLQAWWKGCMVRRGLGSFKKAEKGKKGKKGKKNKEGKTKK</sequence>
<evidence type="ECO:0000256" key="11">
    <source>
        <dbReference type="SAM" id="MobiDB-lite"/>
    </source>
</evidence>
<keyword evidence="6" id="KW-0969">Cilium</keyword>
<evidence type="ECO:0000256" key="4">
    <source>
        <dbReference type="ARBA" id="ARBA00022490"/>
    </source>
</evidence>
<dbReference type="CDD" id="cd23766">
    <property type="entry name" value="IQCG"/>
    <property type="match status" value="1"/>
</dbReference>
<feature type="compositionally biased region" description="Basic residues" evidence="11">
    <location>
        <begin position="297"/>
        <end position="307"/>
    </location>
</feature>
<evidence type="ECO:0000256" key="7">
    <source>
        <dbReference type="ARBA" id="ARBA00023212"/>
    </source>
</evidence>
<reference evidence="12" key="1">
    <citation type="submission" date="2020-03" db="EMBL/GenBank/DDBJ databases">
        <authorList>
            <person name="Weist P."/>
        </authorList>
    </citation>
    <scope>NUCLEOTIDE SEQUENCE</scope>
</reference>
<feature type="region of interest" description="Disordered" evidence="11">
    <location>
        <begin position="292"/>
        <end position="315"/>
    </location>
</feature>
<feature type="coiled-coil region" evidence="10">
    <location>
        <begin position="76"/>
        <end position="124"/>
    </location>
</feature>
<gene>
    <name evidence="12" type="ORF">PLEPLA_LOCUS14185</name>
</gene>
<organism evidence="12 13">
    <name type="scientific">Pleuronectes platessa</name>
    <name type="common">European plaice</name>
    <dbReference type="NCBI Taxonomy" id="8262"/>
    <lineage>
        <taxon>Eukaryota</taxon>
        <taxon>Metazoa</taxon>
        <taxon>Chordata</taxon>
        <taxon>Craniata</taxon>
        <taxon>Vertebrata</taxon>
        <taxon>Euteleostomi</taxon>
        <taxon>Actinopterygii</taxon>
        <taxon>Neopterygii</taxon>
        <taxon>Teleostei</taxon>
        <taxon>Neoteleostei</taxon>
        <taxon>Acanthomorphata</taxon>
        <taxon>Carangaria</taxon>
        <taxon>Pleuronectiformes</taxon>
        <taxon>Pleuronectoidei</taxon>
        <taxon>Pleuronectidae</taxon>
        <taxon>Pleuronectes</taxon>
    </lineage>
</organism>
<evidence type="ECO:0000256" key="1">
    <source>
        <dbReference type="ARBA" id="ARBA00004611"/>
    </source>
</evidence>
<keyword evidence="5" id="KW-0282">Flagellum</keyword>
<dbReference type="EMBL" id="CADEAL010000871">
    <property type="protein sequence ID" value="CAB1426250.1"/>
    <property type="molecule type" value="Genomic_DNA"/>
</dbReference>
<dbReference type="GO" id="GO:0031514">
    <property type="term" value="C:motile cilium"/>
    <property type="evidence" value="ECO:0007669"/>
    <property type="project" value="TreeGrafter"/>
</dbReference>
<feature type="coiled-coil region" evidence="10">
    <location>
        <begin position="154"/>
        <end position="221"/>
    </location>
</feature>
<keyword evidence="7" id="KW-0206">Cytoskeleton</keyword>
<keyword evidence="4" id="KW-0963">Cytoplasm</keyword>
<dbReference type="GO" id="GO:0005737">
    <property type="term" value="C:cytoplasm"/>
    <property type="evidence" value="ECO:0007669"/>
    <property type="project" value="TreeGrafter"/>
</dbReference>
<protein>
    <recommendedName>
        <fullName evidence="3">Dynein regulatory complex protein 9</fullName>
    </recommendedName>
    <alternativeName>
        <fullName evidence="9">IQ domain-containing protein G</fullName>
    </alternativeName>
</protein>
<keyword evidence="13" id="KW-1185">Reference proteome</keyword>
<dbReference type="GO" id="GO:0044782">
    <property type="term" value="P:cilium organization"/>
    <property type="evidence" value="ECO:0007669"/>
    <property type="project" value="TreeGrafter"/>
</dbReference>
<keyword evidence="10" id="KW-0175">Coiled coil</keyword>
<dbReference type="PROSITE" id="PS50096">
    <property type="entry name" value="IQ"/>
    <property type="match status" value="1"/>
</dbReference>
<name>A0A9N7U8C1_PLEPL</name>
<evidence type="ECO:0000256" key="2">
    <source>
        <dbReference type="ARBA" id="ARBA00008222"/>
    </source>
</evidence>
<dbReference type="PANTHER" id="PTHR14871:SF1">
    <property type="entry name" value="DYNEIN REGULATORY COMPLEX PROTEIN 9"/>
    <property type="match status" value="1"/>
</dbReference>